<dbReference type="Pfam" id="PF13407">
    <property type="entry name" value="Peripla_BP_4"/>
    <property type="match status" value="1"/>
</dbReference>
<evidence type="ECO:0000256" key="1">
    <source>
        <dbReference type="ARBA" id="ARBA00022491"/>
    </source>
</evidence>
<evidence type="ECO:0000256" key="4">
    <source>
        <dbReference type="ARBA" id="ARBA00023163"/>
    </source>
</evidence>
<dbReference type="PROSITE" id="PS00356">
    <property type="entry name" value="HTH_LACI_1"/>
    <property type="match status" value="1"/>
</dbReference>
<dbReference type="Gene3D" id="1.10.260.40">
    <property type="entry name" value="lambda repressor-like DNA-binding domains"/>
    <property type="match status" value="1"/>
</dbReference>
<dbReference type="InterPro" id="IPR025997">
    <property type="entry name" value="SBP_2_dom"/>
</dbReference>
<reference evidence="6" key="2">
    <citation type="journal article" date="2003" name="J. Bacteriol.">
        <title>Convergent evolution of Amadori opine catabolic systems in plasmids of Agrobacterium tumefaciens.</title>
        <authorList>
            <person name="Baek C.H."/>
            <person name="Farrand S.K."/>
            <person name="Lee K.E."/>
            <person name="Park D.K."/>
            <person name="Lee J.K."/>
            <person name="Kim K.S."/>
        </authorList>
    </citation>
    <scope>NUCLEOTIDE SEQUENCE</scope>
    <source>
        <strain evidence="6">C58</strain>
        <plasmid evidence="6">pAtC58</plasmid>
    </source>
</reference>
<evidence type="ECO:0000256" key="2">
    <source>
        <dbReference type="ARBA" id="ARBA00023015"/>
    </source>
</evidence>
<dbReference type="PANTHER" id="PTHR30146">
    <property type="entry name" value="LACI-RELATED TRANSCRIPTIONAL REPRESSOR"/>
    <property type="match status" value="1"/>
</dbReference>
<dbReference type="InterPro" id="IPR000843">
    <property type="entry name" value="HTH_LacI"/>
</dbReference>
<accession>Q9WWF6</accession>
<dbReference type="AlphaFoldDB" id="Q9WWF6"/>
<dbReference type="SUPFAM" id="SSF53822">
    <property type="entry name" value="Periplasmic binding protein-like I"/>
    <property type="match status" value="1"/>
</dbReference>
<dbReference type="InterPro" id="IPR028082">
    <property type="entry name" value="Peripla_BP_I"/>
</dbReference>
<name>Q9WWF6_AGRTU</name>
<evidence type="ECO:0000256" key="3">
    <source>
        <dbReference type="ARBA" id="ARBA00023125"/>
    </source>
</evidence>
<dbReference type="PIR" id="AF3160">
    <property type="entry name" value="AF3160"/>
</dbReference>
<geneLocation type="plasmid" evidence="6">
    <name>pAtC58</name>
</geneLocation>
<dbReference type="InterPro" id="IPR010982">
    <property type="entry name" value="Lambda_DNA-bd_dom_sf"/>
</dbReference>
<dbReference type="SMART" id="SM00354">
    <property type="entry name" value="HTH_LACI"/>
    <property type="match status" value="1"/>
</dbReference>
<keyword evidence="4" id="KW-0804">Transcription</keyword>
<sequence>MRMRPVSLIIGNCYLRICHPSSSLVRLPFMDKSLSKSPSVTVADVARRAGVSKATAARVLGGYGTVSDRVREAVTAAASSLDYRPNELARSMTTGRSGTIGVVVGDIENPFFSLAVRGITDVARQAGFTVILINSGEDAAAEKAAIRTLLAKRVDGLIVSPAKENDVEHLHEVIRSGLPLALLDRGSDTLEVDTVLADDRYTAENVTSRLIALGHRRIAYLTACDTPDHRFRTPQDISTGSVRRRIEGYLAVCREAGFIGMEDWVKVGAVTPERTHRIVIETLQSGHRPTAIIASDSIIGLEVFKAHRELGLNIPGDLSLVSFHDADWTSVTTPPVTVVRQPVYELGATAARLLVERLNGEDRAARKVVLKNEVVERASTRAI</sequence>
<dbReference type="EMBL" id="AF151698">
    <property type="protein sequence ID" value="AAD41364.1"/>
    <property type="molecule type" value="Genomic_DNA"/>
</dbReference>
<feature type="domain" description="HTH lacI-type" evidence="5">
    <location>
        <begin position="40"/>
        <end position="94"/>
    </location>
</feature>
<dbReference type="SUPFAM" id="SSF47413">
    <property type="entry name" value="lambda repressor-like DNA-binding domains"/>
    <property type="match status" value="1"/>
</dbReference>
<dbReference type="GO" id="GO:0003700">
    <property type="term" value="F:DNA-binding transcription factor activity"/>
    <property type="evidence" value="ECO:0007669"/>
    <property type="project" value="TreeGrafter"/>
</dbReference>
<proteinExistence type="predicted"/>
<dbReference type="PROSITE" id="PS50932">
    <property type="entry name" value="HTH_LACI_2"/>
    <property type="match status" value="1"/>
</dbReference>
<dbReference type="CDD" id="cd06267">
    <property type="entry name" value="PBP1_LacI_sugar_binding-like"/>
    <property type="match status" value="1"/>
</dbReference>
<keyword evidence="3" id="KW-0238">DNA-binding</keyword>
<dbReference type="PANTHER" id="PTHR30146:SF148">
    <property type="entry name" value="HTH-TYPE TRANSCRIPTIONAL REPRESSOR PURR-RELATED"/>
    <property type="match status" value="1"/>
</dbReference>
<keyword evidence="2" id="KW-0805">Transcription regulation</keyword>
<keyword evidence="6" id="KW-0614">Plasmid</keyword>
<evidence type="ECO:0000259" key="5">
    <source>
        <dbReference type="PROSITE" id="PS50932"/>
    </source>
</evidence>
<protein>
    <submittedName>
        <fullName evidence="6">Transcriptional repressor</fullName>
    </submittedName>
</protein>
<dbReference type="Pfam" id="PF00356">
    <property type="entry name" value="LacI"/>
    <property type="match status" value="1"/>
</dbReference>
<organism evidence="6">
    <name type="scientific">Agrobacterium tumefaciens</name>
    <dbReference type="NCBI Taxonomy" id="358"/>
    <lineage>
        <taxon>Bacteria</taxon>
        <taxon>Pseudomonadati</taxon>
        <taxon>Pseudomonadota</taxon>
        <taxon>Alphaproteobacteria</taxon>
        <taxon>Hyphomicrobiales</taxon>
        <taxon>Rhizobiaceae</taxon>
        <taxon>Rhizobium/Agrobacterium group</taxon>
        <taxon>Agrobacterium</taxon>
        <taxon>Agrobacterium tumefaciens complex</taxon>
    </lineage>
</organism>
<dbReference type="Pfam" id="PF13377">
    <property type="entry name" value="Peripla_BP_3"/>
    <property type="match status" value="1"/>
</dbReference>
<dbReference type="GO" id="GO:0000976">
    <property type="term" value="F:transcription cis-regulatory region binding"/>
    <property type="evidence" value="ECO:0007669"/>
    <property type="project" value="TreeGrafter"/>
</dbReference>
<dbReference type="CDD" id="cd01392">
    <property type="entry name" value="HTH_LacI"/>
    <property type="match status" value="1"/>
</dbReference>
<reference evidence="6" key="1">
    <citation type="submission" date="2001-08" db="EMBL/GenBank/DDBJ databases">
        <title>Genes responsible for utilization of a mannityl opine, mannopine, encoded by the cryptic plasmid pAtC58 in Agrobacterium tumefaciens.</title>
        <authorList>
            <person name="Baek C.-H."/>
            <person name="Park D.-K."/>
            <person name="Lee K.-E."/>
            <person name="Lee J.K."/>
            <person name="Yang J.M."/>
            <person name="Farrand S.K."/>
            <person name="Kim K.-S."/>
        </authorList>
    </citation>
    <scope>NUCLEOTIDE SEQUENCE</scope>
    <source>
        <strain evidence="6">C58</strain>
        <plasmid evidence="6">pAtC58</plasmid>
    </source>
</reference>
<keyword evidence="1" id="KW-0678">Repressor</keyword>
<dbReference type="InterPro" id="IPR046335">
    <property type="entry name" value="LacI/GalR-like_sensor"/>
</dbReference>
<evidence type="ECO:0000313" key="6">
    <source>
        <dbReference type="EMBL" id="AAD41364.1"/>
    </source>
</evidence>
<dbReference type="Gene3D" id="3.40.50.2300">
    <property type="match status" value="2"/>
</dbReference>